<dbReference type="PROSITE" id="PS50893">
    <property type="entry name" value="ABC_TRANSPORTER_2"/>
    <property type="match status" value="1"/>
</dbReference>
<gene>
    <name evidence="9" type="ORF">ACFQ2T_08625</name>
</gene>
<evidence type="ECO:0000256" key="2">
    <source>
        <dbReference type="ARBA" id="ARBA00022692"/>
    </source>
</evidence>
<dbReference type="RefSeq" id="WP_379033155.1">
    <property type="nucleotide sequence ID" value="NZ_JBHTLN010000001.1"/>
</dbReference>
<feature type="transmembrane region" description="Helical" evidence="6">
    <location>
        <begin position="25"/>
        <end position="50"/>
    </location>
</feature>
<comment type="caution">
    <text evidence="9">The sequence shown here is derived from an EMBL/GenBank/DDBJ whole genome shotgun (WGS) entry which is preliminary data.</text>
</comment>
<organism evidence="9 10">
    <name type="scientific">Methylophilus flavus</name>
    <dbReference type="NCBI Taxonomy" id="640084"/>
    <lineage>
        <taxon>Bacteria</taxon>
        <taxon>Pseudomonadati</taxon>
        <taxon>Pseudomonadota</taxon>
        <taxon>Betaproteobacteria</taxon>
        <taxon>Nitrosomonadales</taxon>
        <taxon>Methylophilaceae</taxon>
        <taxon>Methylophilus</taxon>
    </lineage>
</organism>
<keyword evidence="3 6" id="KW-1133">Transmembrane helix</keyword>
<dbReference type="PANTHER" id="PTHR43394:SF4">
    <property type="entry name" value="TOXIN SECRETION ABC TRANSPORTER ATP-BINDING PROTEIN"/>
    <property type="match status" value="1"/>
</dbReference>
<evidence type="ECO:0000259" key="7">
    <source>
        <dbReference type="PROSITE" id="PS50893"/>
    </source>
</evidence>
<feature type="domain" description="ABC transmembrane type-1" evidence="8">
    <location>
        <begin position="31"/>
        <end position="307"/>
    </location>
</feature>
<dbReference type="Pfam" id="PF00664">
    <property type="entry name" value="ABC_membrane"/>
    <property type="match status" value="1"/>
</dbReference>
<dbReference type="InterPro" id="IPR003439">
    <property type="entry name" value="ABC_transporter-like_ATP-bd"/>
</dbReference>
<feature type="transmembrane region" description="Helical" evidence="6">
    <location>
        <begin position="162"/>
        <end position="182"/>
    </location>
</feature>
<accession>A0ABW3PDS5</accession>
<evidence type="ECO:0000259" key="8">
    <source>
        <dbReference type="PROSITE" id="PS50929"/>
    </source>
</evidence>
<comment type="subcellular location">
    <subcellularLocation>
        <location evidence="1">Cell membrane</location>
        <topology evidence="1">Multi-pass membrane protein</topology>
    </subcellularLocation>
</comment>
<feature type="transmembrane region" description="Helical" evidence="6">
    <location>
        <begin position="135"/>
        <end position="156"/>
    </location>
</feature>
<name>A0ABW3PDS5_9PROT</name>
<dbReference type="Proteomes" id="UP001597206">
    <property type="component" value="Unassembled WGS sequence"/>
</dbReference>
<dbReference type="PROSITE" id="PS50929">
    <property type="entry name" value="ABC_TM1F"/>
    <property type="match status" value="1"/>
</dbReference>
<dbReference type="InterPro" id="IPR039421">
    <property type="entry name" value="Type_1_exporter"/>
</dbReference>
<reference evidence="10" key="1">
    <citation type="journal article" date="2019" name="Int. J. Syst. Evol. Microbiol.">
        <title>The Global Catalogue of Microorganisms (GCM) 10K type strain sequencing project: providing services to taxonomists for standard genome sequencing and annotation.</title>
        <authorList>
            <consortium name="The Broad Institute Genomics Platform"/>
            <consortium name="The Broad Institute Genome Sequencing Center for Infectious Disease"/>
            <person name="Wu L."/>
            <person name="Ma J."/>
        </authorList>
    </citation>
    <scope>NUCLEOTIDE SEQUENCE [LARGE SCALE GENOMIC DNA]</scope>
    <source>
        <strain evidence="10">CCUG 58411</strain>
    </source>
</reference>
<dbReference type="InterPro" id="IPR027417">
    <property type="entry name" value="P-loop_NTPase"/>
</dbReference>
<evidence type="ECO:0000256" key="5">
    <source>
        <dbReference type="SAM" id="MobiDB-lite"/>
    </source>
</evidence>
<feature type="transmembrane region" description="Helical" evidence="6">
    <location>
        <begin position="249"/>
        <end position="272"/>
    </location>
</feature>
<dbReference type="InterPro" id="IPR036640">
    <property type="entry name" value="ABC1_TM_sf"/>
</dbReference>
<proteinExistence type="predicted"/>
<feature type="transmembrane region" description="Helical" evidence="6">
    <location>
        <begin position="62"/>
        <end position="87"/>
    </location>
</feature>
<dbReference type="InterPro" id="IPR011527">
    <property type="entry name" value="ABC1_TM_dom"/>
</dbReference>
<evidence type="ECO:0000256" key="3">
    <source>
        <dbReference type="ARBA" id="ARBA00022989"/>
    </source>
</evidence>
<evidence type="ECO:0000256" key="4">
    <source>
        <dbReference type="ARBA" id="ARBA00023136"/>
    </source>
</evidence>
<keyword evidence="4 6" id="KW-0472">Membrane</keyword>
<keyword evidence="10" id="KW-1185">Reference proteome</keyword>
<dbReference type="PANTHER" id="PTHR43394">
    <property type="entry name" value="ATP-DEPENDENT PERMEASE MDL1, MITOCHONDRIAL"/>
    <property type="match status" value="1"/>
</dbReference>
<dbReference type="Pfam" id="PF00005">
    <property type="entry name" value="ABC_tran"/>
    <property type="match status" value="1"/>
</dbReference>
<feature type="region of interest" description="Disordered" evidence="5">
    <location>
        <begin position="546"/>
        <end position="570"/>
    </location>
</feature>
<dbReference type="Gene3D" id="3.40.50.300">
    <property type="entry name" value="P-loop containing nucleotide triphosphate hydrolases"/>
    <property type="match status" value="1"/>
</dbReference>
<dbReference type="SUPFAM" id="SSF52540">
    <property type="entry name" value="P-loop containing nucleoside triphosphate hydrolases"/>
    <property type="match status" value="1"/>
</dbReference>
<keyword evidence="2 6" id="KW-0812">Transmembrane</keyword>
<feature type="compositionally biased region" description="Basic and acidic residues" evidence="5">
    <location>
        <begin position="548"/>
        <end position="570"/>
    </location>
</feature>
<sequence length="570" mass="63666">MAKAQSELTPLQRVSQLISFEKQDILLLVYLTMGYGLLGIATPVAVQTMVNIVTMGGVLQPLYVVGFILFCLLGLAGAIYAIESFLVELIQRRIFVRSSLLIAHNTQQIHISVYDKNNPVELVNRYFDIQTIQKSVATLLTIGLTALLQGLIGSIVLLFYSLYFGILVIIMLIVLWAVIFWLGKQAEQTAIQESKTKYTMAAWLENIARNKWLSKFYGARQRTLKTTEHLAQYYLNARTDHFRVLMTQLISAVSMYAVIGTGMLVLGGTLVIKGQINLGQFVAAELIIFGVLSAFVRFITKLEYFYDLLAAVDKLGVLETLPVERSGEHQSNENGYHELQVVDLCYQHQQQTVLVNNLNFNLRRGQSLAILGALGTGKSTLLELITGLRQPAQGHLTYNGIDVRQLDLDHLRDRIGVASKVEWQQGTILDNLRLTRNDIEIDVIIDVLQVLGLWDDISKLERGIDTELTDYGAPMSYTQLQRLMLARAIIGAPDLMIIDGLLDGLAQHELDQVLAMLKGYEANWMLIVTTRFKHIAEQFQQVVTLESTHGKSEGDGKQDSNGKSGADHAK</sequence>
<evidence type="ECO:0000256" key="6">
    <source>
        <dbReference type="SAM" id="Phobius"/>
    </source>
</evidence>
<evidence type="ECO:0000313" key="9">
    <source>
        <dbReference type="EMBL" id="MFD1122561.1"/>
    </source>
</evidence>
<dbReference type="EMBL" id="JBHTLN010000001">
    <property type="protein sequence ID" value="MFD1122561.1"/>
    <property type="molecule type" value="Genomic_DNA"/>
</dbReference>
<evidence type="ECO:0000313" key="10">
    <source>
        <dbReference type="Proteomes" id="UP001597206"/>
    </source>
</evidence>
<feature type="transmembrane region" description="Helical" evidence="6">
    <location>
        <begin position="278"/>
        <end position="299"/>
    </location>
</feature>
<dbReference type="SUPFAM" id="SSF90123">
    <property type="entry name" value="ABC transporter transmembrane region"/>
    <property type="match status" value="1"/>
</dbReference>
<feature type="domain" description="ABC transporter" evidence="7">
    <location>
        <begin position="339"/>
        <end position="569"/>
    </location>
</feature>
<protein>
    <submittedName>
        <fullName evidence="9">Peptidase domain-containing ABC transporter</fullName>
    </submittedName>
</protein>
<evidence type="ECO:0000256" key="1">
    <source>
        <dbReference type="ARBA" id="ARBA00004651"/>
    </source>
</evidence>
<dbReference type="Gene3D" id="1.20.1560.10">
    <property type="entry name" value="ABC transporter type 1, transmembrane domain"/>
    <property type="match status" value="1"/>
</dbReference>